<feature type="transmembrane region" description="Helical" evidence="1">
    <location>
        <begin position="148"/>
        <end position="165"/>
    </location>
</feature>
<name>A0A1X2ZNJ0_BIFAD</name>
<evidence type="ECO:0000313" key="3">
    <source>
        <dbReference type="Proteomes" id="UP000193905"/>
    </source>
</evidence>
<feature type="transmembrane region" description="Helical" evidence="1">
    <location>
        <begin position="372"/>
        <end position="390"/>
    </location>
</feature>
<proteinExistence type="predicted"/>
<dbReference type="AlphaFoldDB" id="A0A1X2ZNJ0"/>
<evidence type="ECO:0000313" key="2">
    <source>
        <dbReference type="EMBL" id="OSG95916.1"/>
    </source>
</evidence>
<feature type="transmembrane region" description="Helical" evidence="1">
    <location>
        <begin position="291"/>
        <end position="311"/>
    </location>
</feature>
<feature type="transmembrane region" description="Helical" evidence="1">
    <location>
        <begin position="252"/>
        <end position="270"/>
    </location>
</feature>
<reference evidence="2 3" key="1">
    <citation type="journal article" date="2016" name="Sci. Rep.">
        <title>Evaluation of genetic diversity among strains of the human gut commensal Bifidobacterium adolescentis.</title>
        <authorList>
            <person name="Duranti S."/>
            <person name="Milani C."/>
            <person name="Lugli G.A."/>
            <person name="Mancabelli L."/>
            <person name="Turroni F."/>
            <person name="Ferrario C."/>
            <person name="Mangifesta M."/>
            <person name="Viappiani A."/>
            <person name="Sanchez B."/>
            <person name="Margolles A."/>
            <person name="van Sinderen D."/>
            <person name="Ventura M."/>
        </authorList>
    </citation>
    <scope>NUCLEOTIDE SEQUENCE [LARGE SCALE GENOMIC DNA]</scope>
    <source>
        <strain evidence="2 3">AL46-2</strain>
    </source>
</reference>
<feature type="transmembrane region" description="Helical" evidence="1">
    <location>
        <begin position="185"/>
        <end position="204"/>
    </location>
</feature>
<organism evidence="2 3">
    <name type="scientific">Bifidobacterium adolescentis</name>
    <dbReference type="NCBI Taxonomy" id="1680"/>
    <lineage>
        <taxon>Bacteria</taxon>
        <taxon>Bacillati</taxon>
        <taxon>Actinomycetota</taxon>
        <taxon>Actinomycetes</taxon>
        <taxon>Bifidobacteriales</taxon>
        <taxon>Bifidobacteriaceae</taxon>
        <taxon>Bifidobacterium</taxon>
    </lineage>
</organism>
<accession>A0A1X2ZNJ0</accession>
<gene>
    <name evidence="2" type="ORF">AL0462_1514</name>
</gene>
<dbReference type="Proteomes" id="UP000193905">
    <property type="component" value="Unassembled WGS sequence"/>
</dbReference>
<feature type="transmembrane region" description="Helical" evidence="1">
    <location>
        <begin position="350"/>
        <end position="366"/>
    </location>
</feature>
<dbReference type="EMBL" id="LNKH01000010">
    <property type="protein sequence ID" value="OSG95916.1"/>
    <property type="molecule type" value="Genomic_DNA"/>
</dbReference>
<feature type="transmembrane region" description="Helical" evidence="1">
    <location>
        <begin position="122"/>
        <end position="141"/>
    </location>
</feature>
<feature type="transmembrane region" description="Helical" evidence="1">
    <location>
        <begin position="24"/>
        <end position="41"/>
    </location>
</feature>
<keyword evidence="1" id="KW-1133">Transmembrane helix</keyword>
<feature type="transmembrane region" description="Helical" evidence="1">
    <location>
        <begin position="216"/>
        <end position="240"/>
    </location>
</feature>
<evidence type="ECO:0000256" key="1">
    <source>
        <dbReference type="SAM" id="Phobius"/>
    </source>
</evidence>
<feature type="transmembrane region" description="Helical" evidence="1">
    <location>
        <begin position="323"/>
        <end position="343"/>
    </location>
</feature>
<feature type="transmembrane region" description="Helical" evidence="1">
    <location>
        <begin position="90"/>
        <end position="110"/>
    </location>
</feature>
<dbReference type="RefSeq" id="WP_085381140.1">
    <property type="nucleotide sequence ID" value="NZ_LNKH01000010.1"/>
</dbReference>
<sequence>MANVSEAAIPTIPSKMKKQRLQNADIFAMMTMAFFVITFVLKALTDGIFVTQGMKGAITDSKYLTMGGTIFFGLIYMVRHKKNRVFWNEFRKLITVALVFLVATLALIIYQNKYAQWQIRDILNLITPMIFAYVVLNVLSFEQLFKGLKIALVISVIGYIIQLMLRGVTFDDIFQSSFSDSTSPLESNDFSAIAIMFCFFFCYYRSSKWMTALATVYAIATFKRMAIIFAVIAFFFPIMVDRDKKMPKWTTPIVIGVFFGVAMFYCYLMLPTSTSLQGSLHLNIGKMTMGRSDFLAALLNCGFQSFGFGSVEASLGHSLEMAFVRMTFELSPIAVLLFINNYWNITGRNLYCSLLMVFNFLNLTTADSISAMFAWAVCYILIGMVVYAHGPAVTAAKQSRLFAKWQRG</sequence>
<keyword evidence="1" id="KW-0812">Transmembrane</keyword>
<protein>
    <submittedName>
        <fullName evidence="2">Uncharacterized protein</fullName>
    </submittedName>
</protein>
<keyword evidence="1" id="KW-0472">Membrane</keyword>
<comment type="caution">
    <text evidence="2">The sequence shown here is derived from an EMBL/GenBank/DDBJ whole genome shotgun (WGS) entry which is preliminary data.</text>
</comment>
<feature type="transmembrane region" description="Helical" evidence="1">
    <location>
        <begin position="61"/>
        <end position="78"/>
    </location>
</feature>